<comment type="function">
    <text evidence="6">Forms chloride channels.</text>
</comment>
<evidence type="ECO:0000256" key="4">
    <source>
        <dbReference type="ARBA" id="ARBA00023136"/>
    </source>
</evidence>
<comment type="subcellular location">
    <subcellularLocation>
        <location evidence="6">Cell membrane</location>
        <topology evidence="6">Multi-pass membrane protein</topology>
    </subcellularLocation>
    <subcellularLocation>
        <location evidence="1">Membrane</location>
    </subcellularLocation>
</comment>
<evidence type="ECO:0000256" key="1">
    <source>
        <dbReference type="ARBA" id="ARBA00004370"/>
    </source>
</evidence>
<keyword evidence="6" id="KW-0868">Chloride</keyword>
<dbReference type="PANTHER" id="PTHR10736">
    <property type="entry name" value="BESTROPHIN"/>
    <property type="match status" value="1"/>
</dbReference>
<feature type="region of interest" description="Disordered" evidence="7">
    <location>
        <begin position="500"/>
        <end position="562"/>
    </location>
</feature>
<gene>
    <name evidence="8" type="primary">WBGene00096279</name>
</gene>
<feature type="compositionally biased region" description="Polar residues" evidence="7">
    <location>
        <begin position="409"/>
        <end position="419"/>
    </location>
</feature>
<evidence type="ECO:0000256" key="5">
    <source>
        <dbReference type="ARBA" id="ARBA00034769"/>
    </source>
</evidence>
<evidence type="ECO:0000256" key="2">
    <source>
        <dbReference type="ARBA" id="ARBA00022692"/>
    </source>
</evidence>
<proteinExistence type="inferred from homology"/>
<feature type="region of interest" description="Disordered" evidence="7">
    <location>
        <begin position="399"/>
        <end position="463"/>
    </location>
</feature>
<keyword evidence="4 6" id="KW-0472">Membrane</keyword>
<feature type="compositionally biased region" description="Polar residues" evidence="7">
    <location>
        <begin position="500"/>
        <end position="518"/>
    </location>
</feature>
<name>A0A2A6BMY7_PRIPA</name>
<dbReference type="GO" id="GO:0005254">
    <property type="term" value="F:chloride channel activity"/>
    <property type="evidence" value="ECO:0000318"/>
    <property type="project" value="GO_Central"/>
</dbReference>
<keyword evidence="6" id="KW-1003">Cell membrane</keyword>
<dbReference type="GO" id="GO:0005886">
    <property type="term" value="C:plasma membrane"/>
    <property type="evidence" value="ECO:0000318"/>
    <property type="project" value="GO_Central"/>
</dbReference>
<accession>A0A2A6BMY7</accession>
<dbReference type="Proteomes" id="UP000005239">
    <property type="component" value="Unassembled WGS sequence"/>
</dbReference>
<reference evidence="8" key="2">
    <citation type="submission" date="2022-06" db="UniProtKB">
        <authorList>
            <consortium name="EnsemblMetazoa"/>
        </authorList>
    </citation>
    <scope>IDENTIFICATION</scope>
    <source>
        <strain evidence="8">PS312</strain>
    </source>
</reference>
<evidence type="ECO:0000313" key="8">
    <source>
        <dbReference type="EnsemblMetazoa" id="PPA06725.1"/>
    </source>
</evidence>
<accession>A0A8R1Y9Y9</accession>
<feature type="compositionally biased region" description="Basic and acidic residues" evidence="7">
    <location>
        <begin position="619"/>
        <end position="628"/>
    </location>
</feature>
<keyword evidence="3 6" id="KW-1133">Transmembrane helix</keyword>
<feature type="compositionally biased region" description="Polar residues" evidence="7">
    <location>
        <begin position="552"/>
        <end position="562"/>
    </location>
</feature>
<dbReference type="GO" id="GO:1902476">
    <property type="term" value="P:chloride transmembrane transport"/>
    <property type="evidence" value="ECO:0000318"/>
    <property type="project" value="GO_Central"/>
</dbReference>
<dbReference type="AlphaFoldDB" id="A0A2A6BMY7"/>
<dbReference type="PANTHER" id="PTHR10736:SF0">
    <property type="entry name" value="BESTROPHIN HOMOLOG"/>
    <property type="match status" value="1"/>
</dbReference>
<keyword evidence="2 6" id="KW-0812">Transmembrane</keyword>
<dbReference type="EnsemblMetazoa" id="PPA06725.1">
    <property type="protein sequence ID" value="PPA06725.1"/>
    <property type="gene ID" value="WBGene00096279"/>
</dbReference>
<feature type="region of interest" description="Disordered" evidence="7">
    <location>
        <begin position="575"/>
        <end position="703"/>
    </location>
</feature>
<feature type="transmembrane region" description="Helical" evidence="6">
    <location>
        <begin position="75"/>
        <end position="97"/>
    </location>
</feature>
<keyword evidence="6" id="KW-0407">Ion channel</keyword>
<keyword evidence="9" id="KW-1185">Reference proteome</keyword>
<evidence type="ECO:0000313" key="9">
    <source>
        <dbReference type="Proteomes" id="UP000005239"/>
    </source>
</evidence>
<keyword evidence="6" id="KW-0406">Ion transport</keyword>
<sequence length="703" mass="80390">MTVGYMKIAATAKLGTFLRLLLRWRGSVWKGVWRELGAWLFIYNWISLLYRFYLRGTENGSRFERLVMGTDLLMSHARTALIFVLGFYVSHIATRWWNVFMEIPWPDTIALSIAAFLHSRPGMEKQDRTTRVNIMRYIVVSYVLVFRDVCERIRLRFPTLKHLKPSMITEEELKMLEQANDEYSFRMWMPIEWSLNLLKKCKDRRQISDVHFVYLTKEILKFRDRLQNIKSFDWINVPLVYSQVVSLSTTVYFLMCLIARQYIAIDHEDIRWRVDYILPYFTMGEFICLVGWLKCAQVMINPFGQDDDDFEVDTLIERNLAVSMSMVDDLYDRAPPLAKIDIKHLPGILDPNKKNPMVGSAVPMKMQVNDMKMVDPNQEKWIKTGAQVADAIYSGMDSSEAPIEDGLSKSGTHPGQSNVGLEDKTKSGEDTSYKKLLAGSPTGKAHQNSQEELEAKDDKGKRNQEIDDIMNKVLEKLYQEKHVLSADFIERDFEALLDKTQANSPKSSLPTTGNNNSNRPDKIKTPRPSGESMAEKEDKTPESVSAPATPVERTQMSVYTTKNTPIQSYVDMNAINDTPKKTPESMHGTTVLPRKTPTPQKNGIPSRVKFDDGLAQLIEKLRAKEQREKKHTKSTDSQWKETPGKTPNRRKGSTPATPKRSREKIDLTAKTVNSKDPLNPSKEATQGKTVTTSKDPIQSKEPA</sequence>
<reference evidence="9" key="1">
    <citation type="journal article" date="2008" name="Nat. Genet.">
        <title>The Pristionchus pacificus genome provides a unique perspective on nematode lifestyle and parasitism.</title>
        <authorList>
            <person name="Dieterich C."/>
            <person name="Clifton S.W."/>
            <person name="Schuster L.N."/>
            <person name="Chinwalla A."/>
            <person name="Delehaunty K."/>
            <person name="Dinkelacker I."/>
            <person name="Fulton L."/>
            <person name="Fulton R."/>
            <person name="Godfrey J."/>
            <person name="Minx P."/>
            <person name="Mitreva M."/>
            <person name="Roeseler W."/>
            <person name="Tian H."/>
            <person name="Witte H."/>
            <person name="Yang S.P."/>
            <person name="Wilson R.K."/>
            <person name="Sommer R.J."/>
        </authorList>
    </citation>
    <scope>NUCLEOTIDE SEQUENCE [LARGE SCALE GENOMIC DNA]</scope>
    <source>
        <strain evidence="9">PS312</strain>
    </source>
</reference>
<feature type="transmembrane region" description="Helical" evidence="6">
    <location>
        <begin position="36"/>
        <end position="54"/>
    </location>
</feature>
<comment type="similarity">
    <text evidence="5 6">Belongs to the anion channel-forming bestrophin (TC 1.A.46) family. Calcium-sensitive chloride channel subfamily.</text>
</comment>
<dbReference type="InterPro" id="IPR000615">
    <property type="entry name" value="Bestrophin"/>
</dbReference>
<dbReference type="InterPro" id="IPR021134">
    <property type="entry name" value="Bestrophin-like"/>
</dbReference>
<keyword evidence="6" id="KW-0869">Chloride channel</keyword>
<evidence type="ECO:0000256" key="3">
    <source>
        <dbReference type="ARBA" id="ARBA00022989"/>
    </source>
</evidence>
<dbReference type="OrthoDB" id="201595at2759"/>
<feature type="compositionally biased region" description="Polar residues" evidence="7">
    <location>
        <begin position="670"/>
        <end position="696"/>
    </location>
</feature>
<organism evidence="8 9">
    <name type="scientific">Pristionchus pacificus</name>
    <name type="common">Parasitic nematode worm</name>
    <dbReference type="NCBI Taxonomy" id="54126"/>
    <lineage>
        <taxon>Eukaryota</taxon>
        <taxon>Metazoa</taxon>
        <taxon>Ecdysozoa</taxon>
        <taxon>Nematoda</taxon>
        <taxon>Chromadorea</taxon>
        <taxon>Rhabditida</taxon>
        <taxon>Rhabditina</taxon>
        <taxon>Diplogasteromorpha</taxon>
        <taxon>Diplogasteroidea</taxon>
        <taxon>Neodiplogasteridae</taxon>
        <taxon>Pristionchus</taxon>
    </lineage>
</organism>
<evidence type="ECO:0000256" key="6">
    <source>
        <dbReference type="RuleBase" id="RU363126"/>
    </source>
</evidence>
<protein>
    <recommendedName>
        <fullName evidence="6">Bestrophin homolog</fullName>
    </recommendedName>
</protein>
<feature type="compositionally biased region" description="Basic and acidic residues" evidence="7">
    <location>
        <begin position="421"/>
        <end position="433"/>
    </location>
</feature>
<dbReference type="GO" id="GO:0034707">
    <property type="term" value="C:chloride channel complex"/>
    <property type="evidence" value="ECO:0007669"/>
    <property type="project" value="UniProtKB-KW"/>
</dbReference>
<dbReference type="Pfam" id="PF01062">
    <property type="entry name" value="Bestrophin"/>
    <property type="match status" value="1"/>
</dbReference>
<keyword evidence="6" id="KW-0813">Transport</keyword>
<evidence type="ECO:0000256" key="7">
    <source>
        <dbReference type="SAM" id="MobiDB-lite"/>
    </source>
</evidence>